<dbReference type="Gene3D" id="3.40.50.1000">
    <property type="entry name" value="HAD superfamily/HAD-like"/>
    <property type="match status" value="1"/>
</dbReference>
<comment type="caution">
    <text evidence="1">The sequence shown here is derived from an EMBL/GenBank/DDBJ whole genome shotgun (WGS) entry which is preliminary data.</text>
</comment>
<dbReference type="SFLD" id="SFLDS00003">
    <property type="entry name" value="Haloacid_Dehalogenase"/>
    <property type="match status" value="1"/>
</dbReference>
<dbReference type="Gene3D" id="1.10.150.240">
    <property type="entry name" value="Putative phosphatase, domain 2"/>
    <property type="match status" value="1"/>
</dbReference>
<reference evidence="1 2" key="1">
    <citation type="submission" date="2019-01" db="EMBL/GenBank/DDBJ databases">
        <title>Vagococcus silagei sp. nov. isolated from brewer's grain.</title>
        <authorList>
            <person name="Guu J.-R."/>
        </authorList>
    </citation>
    <scope>NUCLEOTIDE SEQUENCE [LARGE SCALE GENOMIC DNA]</scope>
    <source>
        <strain evidence="1 2">2B-2</strain>
    </source>
</reference>
<name>A0A4V3TV72_9ENTE</name>
<accession>A0A4V3TV72</accession>
<dbReference type="InterPro" id="IPR011951">
    <property type="entry name" value="HAD-SF_hydro_IA_YjjG/PynA"/>
</dbReference>
<dbReference type="Proteomes" id="UP000310506">
    <property type="component" value="Unassembled WGS sequence"/>
</dbReference>
<dbReference type="InterPro" id="IPR052550">
    <property type="entry name" value="Pyrimidine_5'-ntase_YjjG"/>
</dbReference>
<dbReference type="NCBIfam" id="TIGR02254">
    <property type="entry name" value="YjjG_YfnB"/>
    <property type="match status" value="1"/>
</dbReference>
<dbReference type="PANTHER" id="PTHR47478">
    <property type="match status" value="1"/>
</dbReference>
<dbReference type="AlphaFoldDB" id="A0A4V3TV72"/>
<evidence type="ECO:0000313" key="1">
    <source>
        <dbReference type="EMBL" id="THB61769.1"/>
    </source>
</evidence>
<keyword evidence="2" id="KW-1185">Reference proteome</keyword>
<dbReference type="InterPro" id="IPR023214">
    <property type="entry name" value="HAD_sf"/>
</dbReference>
<proteinExistence type="predicted"/>
<dbReference type="NCBIfam" id="TIGR01549">
    <property type="entry name" value="HAD-SF-IA-v1"/>
    <property type="match status" value="1"/>
</dbReference>
<evidence type="ECO:0000313" key="2">
    <source>
        <dbReference type="Proteomes" id="UP000310506"/>
    </source>
</evidence>
<dbReference type="Pfam" id="PF00702">
    <property type="entry name" value="Hydrolase"/>
    <property type="match status" value="1"/>
</dbReference>
<dbReference type="InterPro" id="IPR023198">
    <property type="entry name" value="PGP-like_dom2"/>
</dbReference>
<dbReference type="InterPro" id="IPR006439">
    <property type="entry name" value="HAD-SF_hydro_IA"/>
</dbReference>
<dbReference type="OrthoDB" id="9802350at2"/>
<dbReference type="PANTHER" id="PTHR47478:SF1">
    <property type="entry name" value="PYRIMIDINE 5'-NUCLEOTIDASE YJJG"/>
    <property type="match status" value="1"/>
</dbReference>
<dbReference type="SUPFAM" id="SSF56784">
    <property type="entry name" value="HAD-like"/>
    <property type="match status" value="1"/>
</dbReference>
<organism evidence="1 2">
    <name type="scientific">Vagococcus silagei</name>
    <dbReference type="NCBI Taxonomy" id="2508885"/>
    <lineage>
        <taxon>Bacteria</taxon>
        <taxon>Bacillati</taxon>
        <taxon>Bacillota</taxon>
        <taxon>Bacilli</taxon>
        <taxon>Lactobacillales</taxon>
        <taxon>Enterococcaceae</taxon>
        <taxon>Vagococcus</taxon>
    </lineage>
</organism>
<dbReference type="EMBL" id="SDGV01000007">
    <property type="protein sequence ID" value="THB61769.1"/>
    <property type="molecule type" value="Genomic_DNA"/>
</dbReference>
<dbReference type="InterPro" id="IPR036412">
    <property type="entry name" value="HAD-like_sf"/>
</dbReference>
<dbReference type="RefSeq" id="WP_136136217.1">
    <property type="nucleotide sequence ID" value="NZ_SDGV01000007.1"/>
</dbReference>
<protein>
    <submittedName>
        <fullName evidence="1">Noncanonical pyrimidine nucleotidase, YjjG family</fullName>
    </submittedName>
</protein>
<dbReference type="GO" id="GO:0008253">
    <property type="term" value="F:5'-nucleotidase activity"/>
    <property type="evidence" value="ECO:0007669"/>
    <property type="project" value="InterPro"/>
</dbReference>
<gene>
    <name evidence="1" type="ORF">ESZ54_03075</name>
</gene>
<dbReference type="SFLD" id="SFLDG01129">
    <property type="entry name" value="C1.5:_HAD__Beta-PGM__Phosphata"/>
    <property type="match status" value="1"/>
</dbReference>
<sequence length="233" mass="26849">MTKYKYLIFDLDNTLLDFTLSERFALEKIFTTYGIIYNDETVATYKEINGKLWKKLEEGRIEKSVLLASRFRLFFESQGLEVDGAIADEEYRGFLADRADSILGARALLESVQNLGFCILSGTNGIGKTQRRRLENNSFSKYFDKLFISEELGFEKPDVRFFDYIFNDLQIKDHSEVLMIGDSLSSDILGANRVGIDSVWFNPDRLINDTLIEPTFEVAQLQEITDRVLKARK</sequence>